<evidence type="ECO:0000313" key="2">
    <source>
        <dbReference type="Proteomes" id="UP000541154"/>
    </source>
</evidence>
<accession>A0A8H6E0K2</accession>
<organism evidence="1 2">
    <name type="scientific">Petromyces alliaceus</name>
    <name type="common">Aspergillus alliaceus</name>
    <dbReference type="NCBI Taxonomy" id="209559"/>
    <lineage>
        <taxon>Eukaryota</taxon>
        <taxon>Fungi</taxon>
        <taxon>Dikarya</taxon>
        <taxon>Ascomycota</taxon>
        <taxon>Pezizomycotina</taxon>
        <taxon>Eurotiomycetes</taxon>
        <taxon>Eurotiomycetidae</taxon>
        <taxon>Eurotiales</taxon>
        <taxon>Aspergillaceae</taxon>
        <taxon>Aspergillus</taxon>
        <taxon>Aspergillus subgen. Circumdati</taxon>
    </lineage>
</organism>
<dbReference type="AlphaFoldDB" id="A0A8H6E0K2"/>
<gene>
    <name evidence="1" type="ORF">ETB97_010877</name>
</gene>
<reference evidence="1 2" key="1">
    <citation type="submission" date="2019-04" db="EMBL/GenBank/DDBJ databases">
        <title>Aspergillus burnettii sp. nov., novel species from soil in southeast Queensland.</title>
        <authorList>
            <person name="Gilchrist C.L.M."/>
            <person name="Pitt J.I."/>
            <person name="Lange L."/>
            <person name="Lacey H.J."/>
            <person name="Vuong D."/>
            <person name="Midgley D.J."/>
            <person name="Greenfield P."/>
            <person name="Bradbury M."/>
            <person name="Lacey E."/>
            <person name="Busk P.K."/>
            <person name="Pilgaard B."/>
            <person name="Chooi Y.H."/>
            <person name="Piggott A.M."/>
        </authorList>
    </citation>
    <scope>NUCLEOTIDE SEQUENCE [LARGE SCALE GENOMIC DNA]</scope>
    <source>
        <strain evidence="1 2">FRR 5400</strain>
    </source>
</reference>
<protein>
    <submittedName>
        <fullName evidence="1">Uncharacterized protein</fullName>
    </submittedName>
</protein>
<name>A0A8H6E0K2_PETAA</name>
<dbReference type="Proteomes" id="UP000541154">
    <property type="component" value="Unassembled WGS sequence"/>
</dbReference>
<sequence length="101" mass="11696">MRRKNINRDFLIAHALMYRISKALGLLLENLDSSKAMHLDGVDSLVVVELRILFLSPKQMREWLSAKFWAIQQSRILGDLVVGKSRGSLDGVGDWMWFYMQ</sequence>
<comment type="caution">
    <text evidence="1">The sequence shown here is derived from an EMBL/GenBank/DDBJ whole genome shotgun (WGS) entry which is preliminary data.</text>
</comment>
<evidence type="ECO:0000313" key="1">
    <source>
        <dbReference type="EMBL" id="KAF5854897.1"/>
    </source>
</evidence>
<keyword evidence="2" id="KW-1185">Reference proteome</keyword>
<proteinExistence type="predicted"/>
<dbReference type="EMBL" id="SPNV01000603">
    <property type="protein sequence ID" value="KAF5854897.1"/>
    <property type="molecule type" value="Genomic_DNA"/>
</dbReference>